<organism evidence="1 2">
    <name type="scientific">Candidatus Magnetobacterium bavaricum</name>
    <dbReference type="NCBI Taxonomy" id="29290"/>
    <lineage>
        <taxon>Bacteria</taxon>
        <taxon>Pseudomonadati</taxon>
        <taxon>Nitrospirota</taxon>
        <taxon>Thermodesulfovibrionia</taxon>
        <taxon>Thermodesulfovibrionales</taxon>
        <taxon>Candidatus Magnetobacteriaceae</taxon>
        <taxon>Candidatus Magnetobacterium</taxon>
    </lineage>
</organism>
<keyword evidence="2" id="KW-1185">Reference proteome</keyword>
<evidence type="ECO:0000313" key="2">
    <source>
        <dbReference type="Proteomes" id="UP000033423"/>
    </source>
</evidence>
<dbReference type="Proteomes" id="UP000033423">
    <property type="component" value="Unassembled WGS sequence"/>
</dbReference>
<proteinExistence type="predicted"/>
<evidence type="ECO:0000313" key="1">
    <source>
        <dbReference type="EMBL" id="KJU83957.1"/>
    </source>
</evidence>
<reference evidence="1 2" key="1">
    <citation type="submission" date="2015-02" db="EMBL/GenBank/DDBJ databases">
        <title>Single-cell genomics of uncultivated deep-branching MTB reveals a conserved set of magnetosome genes.</title>
        <authorList>
            <person name="Kolinko S."/>
            <person name="Richter M."/>
            <person name="Glockner F.O."/>
            <person name="Brachmann A."/>
            <person name="Schuler D."/>
        </authorList>
    </citation>
    <scope>NUCLEOTIDE SEQUENCE [LARGE SCALE GENOMIC DNA]</scope>
    <source>
        <strain evidence="1">TM-1</strain>
    </source>
</reference>
<dbReference type="AlphaFoldDB" id="A0A0F3GQ65"/>
<protein>
    <submittedName>
        <fullName evidence="1">Uncharacterized protein</fullName>
    </submittedName>
</protein>
<comment type="caution">
    <text evidence="1">The sequence shown here is derived from an EMBL/GenBank/DDBJ whole genome shotgun (WGS) entry which is preliminary data.</text>
</comment>
<sequence length="88" mass="10306">MAEGLQRPSDLAKLIIHVLIRDCFIQDFLRHLTDAVTQGKQRARNRACQYHGCYAYEKNQKEEEYDSLYRFLAVSFLRGLIEVGRNLT</sequence>
<accession>A0A0F3GQ65</accession>
<name>A0A0F3GQ65_9BACT</name>
<gene>
    <name evidence="1" type="ORF">MBAV_003851</name>
</gene>
<dbReference type="EMBL" id="LACI01001670">
    <property type="protein sequence ID" value="KJU83957.1"/>
    <property type="molecule type" value="Genomic_DNA"/>
</dbReference>